<evidence type="ECO:0000256" key="3">
    <source>
        <dbReference type="ARBA" id="ARBA00023004"/>
    </source>
</evidence>
<dbReference type="InterPro" id="IPR058240">
    <property type="entry name" value="rSAM_sf"/>
</dbReference>
<keyword evidence="2" id="KW-0479">Metal-binding</keyword>
<dbReference type="CDD" id="cd01335">
    <property type="entry name" value="Radical_SAM"/>
    <property type="match status" value="1"/>
</dbReference>
<dbReference type="AlphaFoldDB" id="X0U0Z7"/>
<feature type="non-terminal residue" evidence="6">
    <location>
        <position position="201"/>
    </location>
</feature>
<keyword evidence="4" id="KW-0411">Iron-sulfur</keyword>
<reference evidence="6" key="1">
    <citation type="journal article" date="2014" name="Front. Microbiol.">
        <title>High frequency of phylogenetically diverse reductive dehalogenase-homologous genes in deep subseafloor sedimentary metagenomes.</title>
        <authorList>
            <person name="Kawai M."/>
            <person name="Futagami T."/>
            <person name="Toyoda A."/>
            <person name="Takaki Y."/>
            <person name="Nishi S."/>
            <person name="Hori S."/>
            <person name="Arai W."/>
            <person name="Tsubouchi T."/>
            <person name="Morono Y."/>
            <person name="Uchiyama I."/>
            <person name="Ito T."/>
            <person name="Fujiyama A."/>
            <person name="Inagaki F."/>
            <person name="Takami H."/>
        </authorList>
    </citation>
    <scope>NUCLEOTIDE SEQUENCE</scope>
    <source>
        <strain evidence="6">Expedition CK06-06</strain>
    </source>
</reference>
<dbReference type="PANTHER" id="PTHR11228:SF7">
    <property type="entry name" value="PQQA PEPTIDE CYCLASE"/>
    <property type="match status" value="1"/>
</dbReference>
<proteinExistence type="predicted"/>
<dbReference type="EMBL" id="BARS01002162">
    <property type="protein sequence ID" value="GAF82120.1"/>
    <property type="molecule type" value="Genomic_DNA"/>
</dbReference>
<dbReference type="InterPro" id="IPR013785">
    <property type="entry name" value="Aldolase_TIM"/>
</dbReference>
<dbReference type="SFLD" id="SFLDS00029">
    <property type="entry name" value="Radical_SAM"/>
    <property type="match status" value="1"/>
</dbReference>
<evidence type="ECO:0000256" key="2">
    <source>
        <dbReference type="ARBA" id="ARBA00022723"/>
    </source>
</evidence>
<organism evidence="6">
    <name type="scientific">marine sediment metagenome</name>
    <dbReference type="NCBI Taxonomy" id="412755"/>
    <lineage>
        <taxon>unclassified sequences</taxon>
        <taxon>metagenomes</taxon>
        <taxon>ecological metagenomes</taxon>
    </lineage>
</organism>
<evidence type="ECO:0000313" key="6">
    <source>
        <dbReference type="EMBL" id="GAF82120.1"/>
    </source>
</evidence>
<keyword evidence="1" id="KW-0949">S-adenosyl-L-methionine</keyword>
<dbReference type="PANTHER" id="PTHR11228">
    <property type="entry name" value="RADICAL SAM DOMAIN PROTEIN"/>
    <property type="match status" value="1"/>
</dbReference>
<comment type="caution">
    <text evidence="6">The sequence shown here is derived from an EMBL/GenBank/DDBJ whole genome shotgun (WGS) entry which is preliminary data.</text>
</comment>
<dbReference type="SFLD" id="SFLDG01067">
    <property type="entry name" value="SPASM/twitch_domain_containing"/>
    <property type="match status" value="1"/>
</dbReference>
<evidence type="ECO:0000256" key="4">
    <source>
        <dbReference type="ARBA" id="ARBA00023014"/>
    </source>
</evidence>
<dbReference type="GO" id="GO:0051536">
    <property type="term" value="F:iron-sulfur cluster binding"/>
    <property type="evidence" value="ECO:0007669"/>
    <property type="project" value="UniProtKB-KW"/>
</dbReference>
<dbReference type="InterPro" id="IPR050377">
    <property type="entry name" value="Radical_SAM_PqqE_MftC-like"/>
</dbReference>
<dbReference type="Pfam" id="PF04055">
    <property type="entry name" value="Radical_SAM"/>
    <property type="match status" value="1"/>
</dbReference>
<dbReference type="GO" id="GO:0003824">
    <property type="term" value="F:catalytic activity"/>
    <property type="evidence" value="ECO:0007669"/>
    <property type="project" value="InterPro"/>
</dbReference>
<keyword evidence="3" id="KW-0408">Iron</keyword>
<evidence type="ECO:0000256" key="1">
    <source>
        <dbReference type="ARBA" id="ARBA00022691"/>
    </source>
</evidence>
<sequence>MNAKTYLIELFPKTISYKLAKRGLLKPANPITLTFSVTAACQSLCKTCQIGKLYRDNPKRAREDLTLEEIEMIFKSMGHIYFFNISGGEPFLRKDLPQIVELACKYLRPGIVHIPTNALLPKRIEELTIEILDIMREHAPKALLTIKPSIDGIGEKHDEIRGIKGNFKRLEETICRLKKLQKENLFFHVELGTVVSNYNIN</sequence>
<feature type="domain" description="Radical SAM core" evidence="5">
    <location>
        <begin position="27"/>
        <end position="201"/>
    </location>
</feature>
<accession>X0U0Z7</accession>
<protein>
    <recommendedName>
        <fullName evidence="5">Radical SAM core domain-containing protein</fullName>
    </recommendedName>
</protein>
<dbReference type="InterPro" id="IPR007197">
    <property type="entry name" value="rSAM"/>
</dbReference>
<dbReference type="GO" id="GO:0046872">
    <property type="term" value="F:metal ion binding"/>
    <property type="evidence" value="ECO:0007669"/>
    <property type="project" value="UniProtKB-KW"/>
</dbReference>
<name>X0U0Z7_9ZZZZ</name>
<gene>
    <name evidence="6" type="ORF">S01H1_04056</name>
</gene>
<dbReference type="PROSITE" id="PS51918">
    <property type="entry name" value="RADICAL_SAM"/>
    <property type="match status" value="1"/>
</dbReference>
<dbReference type="Gene3D" id="3.20.20.70">
    <property type="entry name" value="Aldolase class I"/>
    <property type="match status" value="1"/>
</dbReference>
<evidence type="ECO:0000259" key="5">
    <source>
        <dbReference type="PROSITE" id="PS51918"/>
    </source>
</evidence>
<dbReference type="SUPFAM" id="SSF102114">
    <property type="entry name" value="Radical SAM enzymes"/>
    <property type="match status" value="1"/>
</dbReference>